<name>A0ABV7I097_9HYPH</name>
<accession>A0ABV7I097</accession>
<dbReference type="Pfam" id="PF00583">
    <property type="entry name" value="Acetyltransf_1"/>
    <property type="match status" value="1"/>
</dbReference>
<sequence length="162" mass="17943">MSDASGPEGSRGAASGSAPVARPCRRRGLAGTLMNKAVLWAEAEGLNTIRLETQTNSVAACRFYQDVGFMLGGYDRYLYCRMDPDDAHVVDNFAKNAALAIPLKHILEESHAAFAVYWFRPVLLHQLVCDDVRGSRAVFRSDRVCDLQCIWHAARRRCVAVL</sequence>
<dbReference type="EMBL" id="JBHRTG010000006">
    <property type="protein sequence ID" value="MFC3162961.1"/>
    <property type="molecule type" value="Genomic_DNA"/>
</dbReference>
<dbReference type="Proteomes" id="UP001595647">
    <property type="component" value="Unassembled WGS sequence"/>
</dbReference>
<evidence type="ECO:0000313" key="3">
    <source>
        <dbReference type="EMBL" id="MFC3162961.1"/>
    </source>
</evidence>
<comment type="caution">
    <text evidence="3">The sequence shown here is derived from an EMBL/GenBank/DDBJ whole genome shotgun (WGS) entry which is preliminary data.</text>
</comment>
<dbReference type="EC" id="2.3.1.-" evidence="3"/>
<protein>
    <submittedName>
        <fullName evidence="3">GNAT family N-acetyltransferase</fullName>
        <ecNumber evidence="3">2.3.1.-</ecNumber>
    </submittedName>
</protein>
<keyword evidence="4" id="KW-1185">Reference proteome</keyword>
<keyword evidence="3" id="KW-0012">Acyltransferase</keyword>
<keyword evidence="3" id="KW-0808">Transferase</keyword>
<dbReference type="InterPro" id="IPR000182">
    <property type="entry name" value="GNAT_dom"/>
</dbReference>
<dbReference type="InterPro" id="IPR016181">
    <property type="entry name" value="Acyl_CoA_acyltransferase"/>
</dbReference>
<evidence type="ECO:0000256" key="1">
    <source>
        <dbReference type="SAM" id="MobiDB-lite"/>
    </source>
</evidence>
<dbReference type="RefSeq" id="WP_378143329.1">
    <property type="nucleotide sequence ID" value="NZ_JBHRTG010000006.1"/>
</dbReference>
<evidence type="ECO:0000313" key="4">
    <source>
        <dbReference type="Proteomes" id="UP001595647"/>
    </source>
</evidence>
<evidence type="ECO:0000259" key="2">
    <source>
        <dbReference type="PROSITE" id="PS51186"/>
    </source>
</evidence>
<dbReference type="CDD" id="cd04301">
    <property type="entry name" value="NAT_SF"/>
    <property type="match status" value="1"/>
</dbReference>
<dbReference type="PROSITE" id="PS51186">
    <property type="entry name" value="GNAT"/>
    <property type="match status" value="1"/>
</dbReference>
<reference evidence="4" key="1">
    <citation type="journal article" date="2019" name="Int. J. Syst. Evol. Microbiol.">
        <title>The Global Catalogue of Microorganisms (GCM) 10K type strain sequencing project: providing services to taxonomists for standard genome sequencing and annotation.</title>
        <authorList>
            <consortium name="The Broad Institute Genomics Platform"/>
            <consortium name="The Broad Institute Genome Sequencing Center for Infectious Disease"/>
            <person name="Wu L."/>
            <person name="Ma J."/>
        </authorList>
    </citation>
    <scope>NUCLEOTIDE SEQUENCE [LARGE SCALE GENOMIC DNA]</scope>
    <source>
        <strain evidence="4">KCTC 52231</strain>
    </source>
</reference>
<feature type="region of interest" description="Disordered" evidence="1">
    <location>
        <begin position="1"/>
        <end position="21"/>
    </location>
</feature>
<dbReference type="PRINTS" id="PR01754">
    <property type="entry name" value="SACTRNSFRASE"/>
</dbReference>
<organism evidence="3 4">
    <name type="scientific">Ciceribacter thiooxidans</name>
    <dbReference type="NCBI Taxonomy" id="1969821"/>
    <lineage>
        <taxon>Bacteria</taxon>
        <taxon>Pseudomonadati</taxon>
        <taxon>Pseudomonadota</taxon>
        <taxon>Alphaproteobacteria</taxon>
        <taxon>Hyphomicrobiales</taxon>
        <taxon>Rhizobiaceae</taxon>
        <taxon>Ciceribacter</taxon>
    </lineage>
</organism>
<gene>
    <name evidence="3" type="ORF">ACFOHV_06670</name>
</gene>
<proteinExistence type="predicted"/>
<dbReference type="Gene3D" id="3.40.630.30">
    <property type="match status" value="1"/>
</dbReference>
<dbReference type="InterPro" id="IPR008125">
    <property type="entry name" value="Streptothricin_AcTrfase"/>
</dbReference>
<feature type="domain" description="N-acetyltransferase" evidence="2">
    <location>
        <begin position="1"/>
        <end position="87"/>
    </location>
</feature>
<dbReference type="GO" id="GO:0016746">
    <property type="term" value="F:acyltransferase activity"/>
    <property type="evidence" value="ECO:0007669"/>
    <property type="project" value="UniProtKB-KW"/>
</dbReference>
<dbReference type="SUPFAM" id="SSF55729">
    <property type="entry name" value="Acyl-CoA N-acyltransferases (Nat)"/>
    <property type="match status" value="1"/>
</dbReference>